<proteinExistence type="predicted"/>
<accession>A0A839EWH6</accession>
<dbReference type="Pfam" id="PF05269">
    <property type="entry name" value="Phage_CII"/>
    <property type="match status" value="1"/>
</dbReference>
<reference evidence="1 2" key="1">
    <citation type="submission" date="2020-07" db="EMBL/GenBank/DDBJ databases">
        <title>Genomic Encyclopedia of Type Strains, Phase IV (KMG-V): Genome sequencing to study the core and pangenomes of soil and plant-associated prokaryotes.</title>
        <authorList>
            <person name="Whitman W."/>
        </authorList>
    </citation>
    <scope>NUCLEOTIDE SEQUENCE [LARGE SCALE GENOMIC DNA]</scope>
    <source>
        <strain evidence="1 2">RH2WT43</strain>
    </source>
</reference>
<dbReference type="SUPFAM" id="SSF47413">
    <property type="entry name" value="lambda repressor-like DNA-binding domains"/>
    <property type="match status" value="1"/>
</dbReference>
<dbReference type="GO" id="GO:0003677">
    <property type="term" value="F:DNA binding"/>
    <property type="evidence" value="ECO:0007669"/>
    <property type="project" value="UniProtKB-KW"/>
</dbReference>
<dbReference type="Gene3D" id="1.10.260.40">
    <property type="entry name" value="lambda repressor-like DNA-binding domains"/>
    <property type="match status" value="1"/>
</dbReference>
<dbReference type="AlphaFoldDB" id="A0A839EWH6"/>
<dbReference type="InterPro" id="IPR007933">
    <property type="entry name" value="Transcrpt_activ_CII"/>
</dbReference>
<keyword evidence="1" id="KW-0238">DNA-binding</keyword>
<name>A0A839EWH6_9GAMM</name>
<dbReference type="RefSeq" id="WP_182529240.1">
    <property type="nucleotide sequence ID" value="NZ_JACGXL010000001.1"/>
</dbReference>
<dbReference type="GO" id="GO:0006355">
    <property type="term" value="P:regulation of DNA-templated transcription"/>
    <property type="evidence" value="ECO:0007669"/>
    <property type="project" value="InterPro"/>
</dbReference>
<dbReference type="Proteomes" id="UP000550401">
    <property type="component" value="Unassembled WGS sequence"/>
</dbReference>
<evidence type="ECO:0000313" key="1">
    <source>
        <dbReference type="EMBL" id="MBA8886132.1"/>
    </source>
</evidence>
<keyword evidence="2" id="KW-1185">Reference proteome</keyword>
<comment type="caution">
    <text evidence="1">The sequence shown here is derived from an EMBL/GenBank/DDBJ whole genome shotgun (WGS) entry which is preliminary data.</text>
</comment>
<gene>
    <name evidence="1" type="ORF">FHW12_000323</name>
</gene>
<protein>
    <submittedName>
        <fullName evidence="1">DNA-binding phage protein</fullName>
    </submittedName>
</protein>
<dbReference type="InterPro" id="IPR010982">
    <property type="entry name" value="Lambda_DNA-bd_dom_sf"/>
</dbReference>
<sequence length="105" mass="10926">MSEPGAQAIQTAILRALAERGQSAVAAETGISDTRVSRWKSCAPDGGGLDILETARVLSALGLTVVPLDPDGMVVVPVSTHSALHVLLRDYADTMLSGKGRPECK</sequence>
<evidence type="ECO:0000313" key="2">
    <source>
        <dbReference type="Proteomes" id="UP000550401"/>
    </source>
</evidence>
<organism evidence="1 2">
    <name type="scientific">Dokdonella fugitiva</name>
    <dbReference type="NCBI Taxonomy" id="328517"/>
    <lineage>
        <taxon>Bacteria</taxon>
        <taxon>Pseudomonadati</taxon>
        <taxon>Pseudomonadota</taxon>
        <taxon>Gammaproteobacteria</taxon>
        <taxon>Lysobacterales</taxon>
        <taxon>Rhodanobacteraceae</taxon>
        <taxon>Dokdonella</taxon>
    </lineage>
</organism>
<dbReference type="EMBL" id="JACGXL010000001">
    <property type="protein sequence ID" value="MBA8886132.1"/>
    <property type="molecule type" value="Genomic_DNA"/>
</dbReference>